<evidence type="ECO:0000256" key="3">
    <source>
        <dbReference type="ARBA" id="ARBA00022640"/>
    </source>
</evidence>
<evidence type="ECO:0000259" key="12">
    <source>
        <dbReference type="Pfam" id="PF00326"/>
    </source>
</evidence>
<keyword evidence="7" id="KW-0809">Transit peptide</keyword>
<dbReference type="AlphaFoldDB" id="A0AAW2SDD7"/>
<dbReference type="SUPFAM" id="SSF53474">
    <property type="entry name" value="alpha/beta-Hydrolases"/>
    <property type="match status" value="1"/>
</dbReference>
<evidence type="ECO:0000256" key="9">
    <source>
        <dbReference type="ARBA" id="ARBA00060950"/>
    </source>
</evidence>
<dbReference type="Gene3D" id="2.120.10.30">
    <property type="entry name" value="TolB, C-terminal domain"/>
    <property type="match status" value="2"/>
</dbReference>
<proteinExistence type="inferred from homology"/>
<accession>A0AAW2SDD7</accession>
<evidence type="ECO:0000256" key="8">
    <source>
        <dbReference type="ARBA" id="ARBA00054431"/>
    </source>
</evidence>
<name>A0AAW2SDD7_9LAMI</name>
<evidence type="ECO:0000256" key="10">
    <source>
        <dbReference type="ARBA" id="ARBA00073000"/>
    </source>
</evidence>
<comment type="function">
    <text evidence="8">Serine-type protease active in vitro against the LHCII N-terminal. Cleaves its substrate on the carboxy-side of Glu residues.</text>
</comment>
<dbReference type="GO" id="GO:0004252">
    <property type="term" value="F:serine-type endopeptidase activity"/>
    <property type="evidence" value="ECO:0007669"/>
    <property type="project" value="TreeGrafter"/>
</dbReference>
<dbReference type="PANTHER" id="PTHR42776">
    <property type="entry name" value="SERINE PEPTIDASE S9 FAMILY MEMBER"/>
    <property type="match status" value="1"/>
</dbReference>
<dbReference type="GO" id="GO:0009570">
    <property type="term" value="C:chloroplast stroma"/>
    <property type="evidence" value="ECO:0007669"/>
    <property type="project" value="UniProtKB-SubCell"/>
</dbReference>
<evidence type="ECO:0000313" key="13">
    <source>
        <dbReference type="EMBL" id="KAL0389718.1"/>
    </source>
</evidence>
<keyword evidence="5" id="KW-0378">Hydrolase</keyword>
<keyword evidence="6" id="KW-0720">Serine protease</keyword>
<sequence>MRLHKVYHRFSLFHFPKPPLLLSSSPPFLSLNPSVRPPLQFISRSSSTSPAALRAKAMRFRNVVPVNAFENDGASNGAARSSSSTTDCEDSSSGNGYCLPPREIRDIVDAPPLPTLSFSPNRDKILFLKRRSLSPLAELARPEEKLAGFRIDGKCNSRSRMSYYTGIGIYQIMDDGTLGPEKELSGLPSGAKINFVTWSNDGRHLAFSVRTDEKDGSSGMLKVWVADIEAGKARPLFEAAEIFLNAVFDNFVWVNNSTLLVCTIPLSRGGPPEKPLVPSGPKIQSNEQKDIIQTRTYQDLLKDEYDEDLFDYYGTSQLLLVTLDGSVKPIGTPAMYTSLDPSPDEKELCDLPLAEDIPITHNSVRRGKRSIHWRADKPSTLVWVETQDGGDAKIEVSPRDIIYTEPAEPSENEQPVVLHKLDFRYGGISWCDDSLALVYESWYRTRRLRTWIISPGCESASPRILFDRSSEDVYSDPGSPMMRKTSIGTYVIAKIKKESDEGTYLLLNGSGATPQGNIPFLDLFDINTGNKERIWESDKEKYYETVVALMCDQDEGDIYVNQLRVLTSKESKTENTQYFLLSWPEKKATQITNFPHPYPQLSSLKKEMIRYQRRDGVQLTATLYLPPDYDPARDGPLPCLMWSYPGEFKSKDAAGQVRGSPNEFAGIGTTSPMLWLARRFAILSGPTIPIIGEGNEEANDRYVEQLVASAEAAVEEVIRRGVAHPDKIAVGGHSYGAFMTANLLAHAPHLFCCGIARSGAYNRTLTPFGFQNEDRTLWEAVDTYVEMSPFISANKIKKPILLIHGEEDNNPGTLTMQSDRFYNALKGHGALCRLVILPFESHGYAARESVMHVLWETDRWLQKYCVTANSSDAGEDPNEHEEVASSNISDGESKVGAAGGVAERPDHEIDQIHTMHSGIDESTPGTELWGVFVLERIVFGDPKAGSNLQTLSLQGVCRQVHLDAPNIFPIAYIIHSETKVRPTHVYEYHSHGWLRESTKWDDLNSRFIVSFFEGGFGVVPVKEDKATTGEEIPVVSAAFGKNSSLGLVVDRPRNRMILVIADVMGNKYSAVAAYDLTTWDQLFLTQLSGPEDEKAFADDVAVDPEGNSYITDTKANKIWKVGANGELLYTIKSPLFVPKEWYYNLVGLNGIVYHPNGYLLVVHTLSGNLFKVEIGKGDEVKVVKIIGSSLIFGDGLELLSHEACGCWKPFKTSGKL</sequence>
<comment type="similarity">
    <text evidence="9">Belongs to the peptidase S9D family.</text>
</comment>
<keyword evidence="3" id="KW-0934">Plastid</keyword>
<dbReference type="FunFam" id="3.40.50.1820:FF:000049">
    <property type="entry name" value="probable glutamyl endopeptidase, chloroplastic"/>
    <property type="match status" value="1"/>
</dbReference>
<dbReference type="Gene3D" id="3.40.50.1820">
    <property type="entry name" value="alpha/beta hydrolase"/>
    <property type="match status" value="1"/>
</dbReference>
<reference evidence="13" key="1">
    <citation type="submission" date="2020-06" db="EMBL/GenBank/DDBJ databases">
        <authorList>
            <person name="Li T."/>
            <person name="Hu X."/>
            <person name="Zhang T."/>
            <person name="Song X."/>
            <person name="Zhang H."/>
            <person name="Dai N."/>
            <person name="Sheng W."/>
            <person name="Hou X."/>
            <person name="Wei L."/>
        </authorList>
    </citation>
    <scope>NUCLEOTIDE SEQUENCE</scope>
    <source>
        <strain evidence="13">KEN8</strain>
        <tissue evidence="13">Leaf</tissue>
    </source>
</reference>
<gene>
    <name evidence="13" type="ORF">Scaly_0328900</name>
</gene>
<evidence type="ECO:0000256" key="5">
    <source>
        <dbReference type="ARBA" id="ARBA00022801"/>
    </source>
</evidence>
<organism evidence="13">
    <name type="scientific">Sesamum calycinum</name>
    <dbReference type="NCBI Taxonomy" id="2727403"/>
    <lineage>
        <taxon>Eukaryota</taxon>
        <taxon>Viridiplantae</taxon>
        <taxon>Streptophyta</taxon>
        <taxon>Embryophyta</taxon>
        <taxon>Tracheophyta</taxon>
        <taxon>Spermatophyta</taxon>
        <taxon>Magnoliopsida</taxon>
        <taxon>eudicotyledons</taxon>
        <taxon>Gunneridae</taxon>
        <taxon>Pentapetalae</taxon>
        <taxon>asterids</taxon>
        <taxon>lamiids</taxon>
        <taxon>Lamiales</taxon>
        <taxon>Pedaliaceae</taxon>
        <taxon>Sesamum</taxon>
    </lineage>
</organism>
<dbReference type="GO" id="GO:0006508">
    <property type="term" value="P:proteolysis"/>
    <property type="evidence" value="ECO:0007669"/>
    <property type="project" value="UniProtKB-KW"/>
</dbReference>
<reference evidence="13" key="2">
    <citation type="journal article" date="2024" name="Plant">
        <title>Genomic evolution and insights into agronomic trait innovations of Sesamum species.</title>
        <authorList>
            <person name="Miao H."/>
            <person name="Wang L."/>
            <person name="Qu L."/>
            <person name="Liu H."/>
            <person name="Sun Y."/>
            <person name="Le M."/>
            <person name="Wang Q."/>
            <person name="Wei S."/>
            <person name="Zheng Y."/>
            <person name="Lin W."/>
            <person name="Duan Y."/>
            <person name="Cao H."/>
            <person name="Xiong S."/>
            <person name="Wang X."/>
            <person name="Wei L."/>
            <person name="Li C."/>
            <person name="Ma Q."/>
            <person name="Ju M."/>
            <person name="Zhao R."/>
            <person name="Li G."/>
            <person name="Mu C."/>
            <person name="Tian Q."/>
            <person name="Mei H."/>
            <person name="Zhang T."/>
            <person name="Gao T."/>
            <person name="Zhang H."/>
        </authorList>
    </citation>
    <scope>NUCLEOTIDE SEQUENCE</scope>
    <source>
        <strain evidence="13">KEN8</strain>
    </source>
</reference>
<keyword evidence="4" id="KW-0645">Protease</keyword>
<dbReference type="InterPro" id="IPR029058">
    <property type="entry name" value="AB_hydrolase_fold"/>
</dbReference>
<evidence type="ECO:0000256" key="1">
    <source>
        <dbReference type="ARBA" id="ARBA00004470"/>
    </source>
</evidence>
<evidence type="ECO:0000256" key="6">
    <source>
        <dbReference type="ARBA" id="ARBA00022825"/>
    </source>
</evidence>
<feature type="compositionally biased region" description="Low complexity" evidence="11">
    <location>
        <begin position="73"/>
        <end position="86"/>
    </location>
</feature>
<dbReference type="InterPro" id="IPR001375">
    <property type="entry name" value="Peptidase_S9_cat"/>
</dbReference>
<feature type="region of interest" description="Disordered" evidence="11">
    <location>
        <begin position="870"/>
        <end position="898"/>
    </location>
</feature>
<protein>
    <recommendedName>
        <fullName evidence="10">Probable glutamyl endopeptidase, chloroplastic</fullName>
    </recommendedName>
</protein>
<dbReference type="SUPFAM" id="SSF82171">
    <property type="entry name" value="DPP6 N-terminal domain-like"/>
    <property type="match status" value="1"/>
</dbReference>
<comment type="subcellular location">
    <subcellularLocation>
        <location evidence="1">Plastid</location>
        <location evidence="1">Chloroplast stroma</location>
    </subcellularLocation>
</comment>
<evidence type="ECO:0000256" key="11">
    <source>
        <dbReference type="SAM" id="MobiDB-lite"/>
    </source>
</evidence>
<feature type="region of interest" description="Disordered" evidence="11">
    <location>
        <begin position="71"/>
        <end position="97"/>
    </location>
</feature>
<evidence type="ECO:0000256" key="4">
    <source>
        <dbReference type="ARBA" id="ARBA00022670"/>
    </source>
</evidence>
<dbReference type="InterPro" id="IPR011042">
    <property type="entry name" value="6-blade_b-propeller_TolB-like"/>
</dbReference>
<dbReference type="PANTHER" id="PTHR42776:SF28">
    <property type="entry name" value="GLUTAMYL ENDOPEPTIDASE, CHLOROPLASTIC-RELATED"/>
    <property type="match status" value="1"/>
</dbReference>
<dbReference type="EMBL" id="JACGWM010000002">
    <property type="protein sequence ID" value="KAL0389718.1"/>
    <property type="molecule type" value="Genomic_DNA"/>
</dbReference>
<keyword evidence="2" id="KW-0150">Chloroplast</keyword>
<comment type="caution">
    <text evidence="13">The sequence shown here is derived from an EMBL/GenBank/DDBJ whole genome shotgun (WGS) entry which is preliminary data.</text>
</comment>
<feature type="domain" description="Peptidase S9 prolyl oligopeptidase catalytic" evidence="12">
    <location>
        <begin position="710"/>
        <end position="864"/>
    </location>
</feature>
<dbReference type="Pfam" id="PF00326">
    <property type="entry name" value="Peptidase_S9"/>
    <property type="match status" value="1"/>
</dbReference>
<evidence type="ECO:0000256" key="7">
    <source>
        <dbReference type="ARBA" id="ARBA00022946"/>
    </source>
</evidence>
<dbReference type="SUPFAM" id="SSF63829">
    <property type="entry name" value="Calcium-dependent phosphotriesterase"/>
    <property type="match status" value="1"/>
</dbReference>
<evidence type="ECO:0000256" key="2">
    <source>
        <dbReference type="ARBA" id="ARBA00022528"/>
    </source>
</evidence>